<evidence type="ECO:0000313" key="2">
    <source>
        <dbReference type="Proteomes" id="UP001548590"/>
    </source>
</evidence>
<dbReference type="Proteomes" id="UP001548590">
    <property type="component" value="Unassembled WGS sequence"/>
</dbReference>
<proteinExistence type="predicted"/>
<dbReference type="InterPro" id="IPR007710">
    <property type="entry name" value="Nucleoside_deoxyribTrfase"/>
</dbReference>
<dbReference type="SUPFAM" id="SSF52309">
    <property type="entry name" value="N-(deoxy)ribosyltransferase-like"/>
    <property type="match status" value="1"/>
</dbReference>
<dbReference type="PANTHER" id="PTHR15364:SF0">
    <property type="entry name" value="2'-DEOXYNUCLEOSIDE 5'-PHOSPHATE N-HYDROLASE 1"/>
    <property type="match status" value="1"/>
</dbReference>
<dbReference type="Pfam" id="PF05014">
    <property type="entry name" value="Nuc_deoxyrib_tr"/>
    <property type="match status" value="1"/>
</dbReference>
<comment type="caution">
    <text evidence="1">The sequence shown here is derived from an EMBL/GenBank/DDBJ whole genome shotgun (WGS) entry which is preliminary data.</text>
</comment>
<evidence type="ECO:0000313" key="1">
    <source>
        <dbReference type="EMBL" id="MET1489367.1"/>
    </source>
</evidence>
<accession>A0ABV2CN93</accession>
<dbReference type="InterPro" id="IPR051239">
    <property type="entry name" value="2'-dNMP_N-hydrolase"/>
</dbReference>
<dbReference type="RefSeq" id="WP_345925611.1">
    <property type="nucleotide sequence ID" value="NZ_JBDIVF010000002.1"/>
</dbReference>
<keyword evidence="2" id="KW-1185">Reference proteome</keyword>
<protein>
    <submittedName>
        <fullName evidence="1">Nucleoside 2-deoxyribosyltransferase</fullName>
    </submittedName>
</protein>
<organism evidence="1 2">
    <name type="scientific">Uliginosibacterium paludis</name>
    <dbReference type="NCBI Taxonomy" id="1615952"/>
    <lineage>
        <taxon>Bacteria</taxon>
        <taxon>Pseudomonadati</taxon>
        <taxon>Pseudomonadota</taxon>
        <taxon>Betaproteobacteria</taxon>
        <taxon>Rhodocyclales</taxon>
        <taxon>Zoogloeaceae</taxon>
        <taxon>Uliginosibacterium</taxon>
    </lineage>
</organism>
<gene>
    <name evidence="1" type="ORF">ABVT11_05980</name>
</gene>
<reference evidence="1 2" key="1">
    <citation type="submission" date="2024-07" db="EMBL/GenBank/DDBJ databases">
        <title>Uliginosibacterium paludis KCTC:42655.</title>
        <authorList>
            <person name="Kim M.K."/>
        </authorList>
    </citation>
    <scope>NUCLEOTIDE SEQUENCE [LARGE SCALE GENOMIC DNA]</scope>
    <source>
        <strain evidence="1 2">KCTC 42655</strain>
    </source>
</reference>
<dbReference type="EMBL" id="JBEWLZ010000003">
    <property type="protein sequence ID" value="MET1489367.1"/>
    <property type="molecule type" value="Genomic_DNA"/>
</dbReference>
<dbReference type="PANTHER" id="PTHR15364">
    <property type="entry name" value="2'-DEOXYNUCLEOSIDE 5'-PHOSPHATE N-HYDROLASE 1"/>
    <property type="match status" value="1"/>
</dbReference>
<sequence length="161" mass="17074">MKAYLAGPDVFRPDALAWAAEARALCAAFGVEALVPLDSVLTRADEIYRHNLALIAQADVVLANLDSFRGAEPDSGTCFEAGYAVALGKRVIGYTTEPADSHSRLRAWQGQAPELVEGVLRDRDGWLVENFGHPANLMLAESAAAIVAGGLEAALRRLTAG</sequence>
<dbReference type="Gene3D" id="3.40.50.450">
    <property type="match status" value="1"/>
</dbReference>
<name>A0ABV2CN93_9RHOO</name>